<evidence type="ECO:0000313" key="12">
    <source>
        <dbReference type="Proteomes" id="UP000030755"/>
    </source>
</evidence>
<keyword evidence="6 8" id="KW-0472">Membrane</keyword>
<dbReference type="GO" id="GO:0034045">
    <property type="term" value="C:phagophore assembly site membrane"/>
    <property type="evidence" value="ECO:0007669"/>
    <property type="project" value="UniProtKB-SubCell"/>
</dbReference>
<dbReference type="AlphaFoldDB" id="A0A075AX66"/>
<evidence type="ECO:0000256" key="3">
    <source>
        <dbReference type="ARBA" id="ARBA00022729"/>
    </source>
</evidence>
<dbReference type="GO" id="GO:0015031">
    <property type="term" value="P:protein transport"/>
    <property type="evidence" value="ECO:0007669"/>
    <property type="project" value="UniProtKB-KW"/>
</dbReference>
<reference evidence="13" key="2">
    <citation type="journal article" date="2018" name="Nat. Microbiol.">
        <title>Leveraging single-cell genomics to expand the fungal tree of life.</title>
        <authorList>
            <person name="Ahrendt S.R."/>
            <person name="Quandt C.A."/>
            <person name="Ciobanu D."/>
            <person name="Clum A."/>
            <person name="Salamov A."/>
            <person name="Andreopoulos B."/>
            <person name="Cheng J.F."/>
            <person name="Woyke T."/>
            <person name="Pelin A."/>
            <person name="Henrissat B."/>
            <person name="Reynolds N.K."/>
            <person name="Benny G.L."/>
            <person name="Smith M.E."/>
            <person name="James T.Y."/>
            <person name="Grigoriev I.V."/>
        </authorList>
    </citation>
    <scope>NUCLEOTIDE SEQUENCE [LARGE SCALE GENOMIC DNA]</scope>
    <source>
        <strain evidence="13">CSF55</strain>
    </source>
</reference>
<feature type="compositionally biased region" description="Basic and acidic residues" evidence="7">
    <location>
        <begin position="159"/>
        <end position="172"/>
    </location>
</feature>
<dbReference type="InterPro" id="IPR009011">
    <property type="entry name" value="Man6P_isomerase_rcpt-bd_dom_sf"/>
</dbReference>
<feature type="transmembrane region" description="Helical" evidence="8">
    <location>
        <begin position="182"/>
        <end position="201"/>
    </location>
</feature>
<dbReference type="EMBL" id="KE561067">
    <property type="protein sequence ID" value="EPZ33317.1"/>
    <property type="molecule type" value="Genomic_DNA"/>
</dbReference>
<proteinExistence type="predicted"/>
<dbReference type="Pfam" id="PF09451">
    <property type="entry name" value="ATG27"/>
    <property type="match status" value="1"/>
</dbReference>
<dbReference type="PANTHER" id="PTHR15071">
    <property type="entry name" value="MANNOSE-6-PHOSPHATE RECEPTOR FAMILY MEMBER"/>
    <property type="match status" value="1"/>
</dbReference>
<reference evidence="11" key="3">
    <citation type="submission" date="2018-08" db="EMBL/GenBank/DDBJ databases">
        <title>Leveraging single-cell genomics to expand the Fungal Tree of Life.</title>
        <authorList>
            <consortium name="DOE Joint Genome Institute"/>
            <person name="Ahrendt S.R."/>
            <person name="Quandt C.A."/>
            <person name="Ciobanu D."/>
            <person name="Clum A."/>
            <person name="Salamov A."/>
            <person name="Andreopoulos B."/>
            <person name="Cheng J.-F."/>
            <person name="Woyke T."/>
            <person name="Pelin A."/>
            <person name="Henrissat B."/>
            <person name="Reynolds N."/>
            <person name="Benny G.L."/>
            <person name="Smith M.E."/>
            <person name="James T.Y."/>
            <person name="Grigoriev I.V."/>
        </authorList>
    </citation>
    <scope>NUCLEOTIDE SEQUENCE</scope>
    <source>
        <strain evidence="11">CSF55</strain>
    </source>
</reference>
<evidence type="ECO:0000256" key="1">
    <source>
        <dbReference type="ARBA" id="ARBA00004472"/>
    </source>
</evidence>
<dbReference type="OrthoDB" id="29460at2759"/>
<evidence type="ECO:0000256" key="5">
    <source>
        <dbReference type="ARBA" id="ARBA00022989"/>
    </source>
</evidence>
<keyword evidence="4" id="KW-0653">Protein transport</keyword>
<organism evidence="10 12">
    <name type="scientific">Rozella allomycis (strain CSF55)</name>
    <dbReference type="NCBI Taxonomy" id="988480"/>
    <lineage>
        <taxon>Eukaryota</taxon>
        <taxon>Fungi</taxon>
        <taxon>Fungi incertae sedis</taxon>
        <taxon>Cryptomycota</taxon>
        <taxon>Cryptomycota incertae sedis</taxon>
        <taxon>Rozella</taxon>
    </lineage>
</organism>
<evidence type="ECO:0000256" key="8">
    <source>
        <dbReference type="SAM" id="Phobius"/>
    </source>
</evidence>
<dbReference type="STRING" id="988480.A0A075AX66"/>
<keyword evidence="3 9" id="KW-0732">Signal</keyword>
<evidence type="ECO:0000256" key="6">
    <source>
        <dbReference type="ARBA" id="ARBA00023136"/>
    </source>
</evidence>
<gene>
    <name evidence="10" type="ORF">O9G_001729</name>
    <name evidence="11" type="ORF">ROZALSC1DRAFT_29586</name>
</gene>
<comment type="subcellular location">
    <subcellularLocation>
        <location evidence="1">Preautophagosomal structure membrane</location>
        <topology evidence="1">Single-pass type I membrane protein</topology>
    </subcellularLocation>
</comment>
<dbReference type="PANTHER" id="PTHR15071:SF0">
    <property type="entry name" value="MANNOSE 6-PHOSPHATE RECEPTOR-LIKE PROTEIN 1"/>
    <property type="match status" value="1"/>
</dbReference>
<feature type="signal peptide" evidence="9">
    <location>
        <begin position="1"/>
        <end position="15"/>
    </location>
</feature>
<dbReference type="Gene3D" id="2.70.130.10">
    <property type="entry name" value="Mannose-6-phosphate receptor binding domain"/>
    <property type="match status" value="1"/>
</dbReference>
<keyword evidence="4" id="KW-0813">Transport</keyword>
<dbReference type="Proteomes" id="UP000281549">
    <property type="component" value="Unassembled WGS sequence"/>
</dbReference>
<evidence type="ECO:0000256" key="7">
    <source>
        <dbReference type="SAM" id="MobiDB-lite"/>
    </source>
</evidence>
<name>A0A075AX66_ROZAC</name>
<dbReference type="Proteomes" id="UP000030755">
    <property type="component" value="Unassembled WGS sequence"/>
</dbReference>
<accession>A0A075AX66</accession>
<dbReference type="InterPro" id="IPR018939">
    <property type="entry name" value="Autophagy-rel_prot_27"/>
</dbReference>
<evidence type="ECO:0000313" key="10">
    <source>
        <dbReference type="EMBL" id="EPZ33317.1"/>
    </source>
</evidence>
<evidence type="ECO:0000256" key="9">
    <source>
        <dbReference type="SAM" id="SignalP"/>
    </source>
</evidence>
<dbReference type="HOGENOM" id="CLU_1120661_0_0_1"/>
<keyword evidence="12" id="KW-1185">Reference proteome</keyword>
<feature type="compositionally biased region" description="Pro residues" evidence="7">
    <location>
        <begin position="147"/>
        <end position="158"/>
    </location>
</feature>
<reference evidence="10 12" key="1">
    <citation type="journal article" date="2013" name="Curr. Biol.">
        <title>Shared signatures of parasitism and phylogenomics unite Cryptomycota and microsporidia.</title>
        <authorList>
            <person name="James T.Y."/>
            <person name="Pelin A."/>
            <person name="Bonen L."/>
            <person name="Ahrendt S."/>
            <person name="Sain D."/>
            <person name="Corradi N."/>
            <person name="Stajich J.E."/>
        </authorList>
    </citation>
    <scope>NUCLEOTIDE SEQUENCE [LARGE SCALE GENOMIC DNA]</scope>
    <source>
        <strain evidence="10">CSF55</strain>
        <strain evidence="10">CSF55</strain>
    </source>
</reference>
<dbReference type="GO" id="GO:0000139">
    <property type="term" value="C:Golgi membrane"/>
    <property type="evidence" value="ECO:0007669"/>
    <property type="project" value="UniProtKB-SubCell"/>
</dbReference>
<evidence type="ECO:0000313" key="11">
    <source>
        <dbReference type="EMBL" id="RKP18759.1"/>
    </source>
</evidence>
<feature type="chain" id="PRO_5040665161" evidence="9">
    <location>
        <begin position="16"/>
        <end position="248"/>
    </location>
</feature>
<evidence type="ECO:0000256" key="2">
    <source>
        <dbReference type="ARBA" id="ARBA00022692"/>
    </source>
</evidence>
<feature type="region of interest" description="Disordered" evidence="7">
    <location>
        <begin position="139"/>
        <end position="173"/>
    </location>
</feature>
<evidence type="ECO:0000313" key="13">
    <source>
        <dbReference type="Proteomes" id="UP000281549"/>
    </source>
</evidence>
<protein>
    <submittedName>
        <fullName evidence="10">Uncharacterized protein</fullName>
    </submittedName>
</protein>
<dbReference type="EMBL" id="ML005375">
    <property type="protein sequence ID" value="RKP18759.1"/>
    <property type="molecule type" value="Genomic_DNA"/>
</dbReference>
<evidence type="ECO:0000256" key="4">
    <source>
        <dbReference type="ARBA" id="ARBA00022927"/>
    </source>
</evidence>
<keyword evidence="5 8" id="KW-1133">Transmembrane helix</keyword>
<sequence>MLLGLILFSASLVLSLDPFKCENPFVYDESKKLKFDFSGLEKTFTINSENGQFHFNPCTLAPECDKKGYFCSTLGTSGSKEIKVIGKDLIRAKYLSKGNFVYEFIGEELQENKHLLITTVELTCNNGNDELNKSFCELSEDKKPDESPTPPPSNPPNDKPNDEKDKSPENDAPKGGMSGGDIFLIIFFVIAGVYFLGGALIRKQNGYSGIEIIPHFQFWSKVPSLMKDGVNFLAERLCGGTSHGYQAI</sequence>
<keyword evidence="2 8" id="KW-0812">Transmembrane</keyword>
<dbReference type="SUPFAM" id="SSF50911">
    <property type="entry name" value="Mannose 6-phosphate receptor domain"/>
    <property type="match status" value="1"/>
</dbReference>